<keyword evidence="19" id="KW-1185">Reference proteome</keyword>
<dbReference type="EMBL" id="KF944855">
    <property type="protein sequence ID" value="AIE45720.1"/>
    <property type="molecule type" value="Genomic_DNA"/>
</dbReference>
<evidence type="ECO:0000313" key="14">
    <source>
        <dbReference type="EMBL" id="AIE45726.1"/>
    </source>
</evidence>
<evidence type="ECO:0000313" key="11">
    <source>
        <dbReference type="EMBL" id="AIE45723.1"/>
    </source>
</evidence>
<dbReference type="EMBL" id="KF944863">
    <property type="protein sequence ID" value="AIE45728.1"/>
    <property type="molecule type" value="Genomic_DNA"/>
</dbReference>
<gene>
    <name evidence="18" type="ORF">QRO08_07060</name>
</gene>
<evidence type="ECO:0000256" key="2">
    <source>
        <dbReference type="ARBA" id="ARBA00023315"/>
    </source>
</evidence>
<dbReference type="Pfam" id="PF03421">
    <property type="entry name" value="Acetyltransf_14"/>
    <property type="match status" value="1"/>
</dbReference>
<keyword evidence="1" id="KW-0808">Transferase</keyword>
<dbReference type="OMA" id="EDSAQTM"/>
<evidence type="ECO:0000313" key="7">
    <source>
        <dbReference type="EMBL" id="AIE45719.1"/>
    </source>
</evidence>
<evidence type="ECO:0000256" key="1">
    <source>
        <dbReference type="ARBA" id="ARBA00022679"/>
    </source>
</evidence>
<dbReference type="EMBL" id="KF944859">
    <property type="protein sequence ID" value="AIE45724.1"/>
    <property type="molecule type" value="Genomic_DNA"/>
</dbReference>
<dbReference type="Proteomes" id="UP001242732">
    <property type="component" value="Chromosome"/>
</dbReference>
<feature type="region of interest" description="Disordered" evidence="6">
    <location>
        <begin position="1"/>
        <end position="58"/>
    </location>
</feature>
<keyword evidence="2" id="KW-0012">Acyltransferase</keyword>
<name>A0A068LEY9_PARCI</name>
<dbReference type="EMBL" id="KF944864">
    <property type="protein sequence ID" value="AIE45729.1"/>
    <property type="molecule type" value="Genomic_DNA"/>
</dbReference>
<evidence type="ECO:0000313" key="8">
    <source>
        <dbReference type="EMBL" id="AIE45720.1"/>
    </source>
</evidence>
<evidence type="ECO:0000313" key="15">
    <source>
        <dbReference type="EMBL" id="AIE45727.1"/>
    </source>
</evidence>
<dbReference type="EMBL" id="KF944854">
    <property type="protein sequence ID" value="AIE45719.1"/>
    <property type="molecule type" value="Genomic_DNA"/>
</dbReference>
<evidence type="ECO:0000313" key="10">
    <source>
        <dbReference type="EMBL" id="AIE45722.1"/>
    </source>
</evidence>
<dbReference type="InterPro" id="IPR005083">
    <property type="entry name" value="YopJ-like"/>
</dbReference>
<dbReference type="EMBL" id="KF944860">
    <property type="protein sequence ID" value="AIE45725.1"/>
    <property type="molecule type" value="Genomic_DNA"/>
</dbReference>
<comment type="catalytic activity">
    <reaction evidence="4">
        <text>L-threonyl-[protein] + acetyl-CoA = O-acetyl-L-threonyl-[protein] + CoA</text>
        <dbReference type="Rhea" id="RHEA:65340"/>
        <dbReference type="Rhea" id="RHEA-COMP:11060"/>
        <dbReference type="Rhea" id="RHEA-COMP:16780"/>
        <dbReference type="ChEBI" id="CHEBI:30013"/>
        <dbReference type="ChEBI" id="CHEBI:57287"/>
        <dbReference type="ChEBI" id="CHEBI:57288"/>
        <dbReference type="ChEBI" id="CHEBI:141025"/>
    </reaction>
    <physiologicalReaction direction="left-to-right" evidence="4">
        <dbReference type="Rhea" id="RHEA:65341"/>
    </physiologicalReaction>
</comment>
<organism evidence="7">
    <name type="scientific">Paracidovorax citrulli</name>
    <name type="common">Acidovorax citrulli</name>
    <dbReference type="NCBI Taxonomy" id="80869"/>
    <lineage>
        <taxon>Bacteria</taxon>
        <taxon>Pseudomonadati</taxon>
        <taxon>Pseudomonadota</taxon>
        <taxon>Betaproteobacteria</taxon>
        <taxon>Burkholderiales</taxon>
        <taxon>Comamonadaceae</taxon>
        <taxon>Paracidovorax</taxon>
    </lineage>
</organism>
<dbReference type="GO" id="GO:0016746">
    <property type="term" value="F:acyltransferase activity"/>
    <property type="evidence" value="ECO:0007669"/>
    <property type="project" value="UniProtKB-KW"/>
</dbReference>
<comment type="catalytic activity">
    <reaction evidence="5">
        <text>L-seryl-[protein] + acetyl-CoA = O-acetyl-L-seryl-[protein] + CoA</text>
        <dbReference type="Rhea" id="RHEA:59392"/>
        <dbReference type="Rhea" id="RHEA-COMP:9863"/>
        <dbReference type="Rhea" id="RHEA-COMP:15352"/>
        <dbReference type="ChEBI" id="CHEBI:29999"/>
        <dbReference type="ChEBI" id="CHEBI:57287"/>
        <dbReference type="ChEBI" id="CHEBI:57288"/>
        <dbReference type="ChEBI" id="CHEBI:141128"/>
    </reaction>
    <physiologicalReaction direction="left-to-right" evidence="5">
        <dbReference type="Rhea" id="RHEA:59393"/>
    </physiologicalReaction>
</comment>
<evidence type="ECO:0000313" key="13">
    <source>
        <dbReference type="EMBL" id="AIE45725.1"/>
    </source>
</evidence>
<dbReference type="EMBL" id="CP127363">
    <property type="protein sequence ID" value="WIY50320.1"/>
    <property type="molecule type" value="Genomic_DNA"/>
</dbReference>
<dbReference type="EMBL" id="KF944861">
    <property type="protein sequence ID" value="AIE45726.1"/>
    <property type="molecule type" value="Genomic_DNA"/>
</dbReference>
<evidence type="ECO:0000313" key="12">
    <source>
        <dbReference type="EMBL" id="AIE45724.1"/>
    </source>
</evidence>
<reference evidence="18 19" key="2">
    <citation type="submission" date="2023-06" db="EMBL/GenBank/DDBJ databases">
        <authorList>
            <person name="Ham H."/>
            <person name="Park D.S."/>
        </authorList>
    </citation>
    <scope>NUCLEOTIDE SEQUENCE [LARGE SCALE GENOMIC DNA]</scope>
    <source>
        <strain evidence="18 19">KACC 17005</strain>
    </source>
</reference>
<feature type="compositionally biased region" description="Pro residues" evidence="6">
    <location>
        <begin position="43"/>
        <end position="54"/>
    </location>
</feature>
<evidence type="ECO:0000313" key="18">
    <source>
        <dbReference type="EMBL" id="WIY50320.1"/>
    </source>
</evidence>
<dbReference type="EMBL" id="KF944862">
    <property type="protein sequence ID" value="AIE45727.1"/>
    <property type="molecule type" value="Genomic_DNA"/>
</dbReference>
<evidence type="ECO:0000313" key="9">
    <source>
        <dbReference type="EMBL" id="AIE45721.1"/>
    </source>
</evidence>
<feature type="compositionally biased region" description="Polar residues" evidence="6">
    <location>
        <begin position="362"/>
        <end position="375"/>
    </location>
</feature>
<dbReference type="AlphaFoldDB" id="A0A068LEY9"/>
<feature type="compositionally biased region" description="Pro residues" evidence="6">
    <location>
        <begin position="10"/>
        <end position="25"/>
    </location>
</feature>
<evidence type="ECO:0000256" key="3">
    <source>
        <dbReference type="ARBA" id="ARBA00023785"/>
    </source>
</evidence>
<evidence type="ECO:0000256" key="5">
    <source>
        <dbReference type="ARBA" id="ARBA00048662"/>
    </source>
</evidence>
<dbReference type="RefSeq" id="WP_011796516.1">
    <property type="nucleotide sequence ID" value="NZ_CP127363.1"/>
</dbReference>
<feature type="non-terminal residue" evidence="7">
    <location>
        <position position="509"/>
    </location>
</feature>
<feature type="region of interest" description="Disordered" evidence="6">
    <location>
        <begin position="357"/>
        <end position="379"/>
    </location>
</feature>
<sequence>MPRSVTSSSPPRPPGPAHPDHPPPSAAERPARRRRQAAGTPGPSAPGMPSPPRRPGLSLPITRERATLRRMVQGPALLDNTAALSRMGFDPRAQLLCAPPGRRPVEAAAPGALFLPMALPVPPAPVVALPSGDPVAAQRRQVVDGLCELRALAAEVHAEGASPDDEPAAFRKLDKLAMPAIVSALNAEDPRLRLVYAHASVPDDRGVVPDHRGFGSVEWRSFLADAAPGRWRIVLDNAAHNLALDLHVEGLPGEPGRRGSVVHMNSSVAEGAEPIITAAEMAAHLRLPEGWPLLLLDVPAQKSLRSCRIFALSMALKCAADASLEELHARQLRGEPPSFDTVEVDAELLLPAEYSGEADSLSDGSTAASADSPATGSVAPATPQPVGLLAHYVKTVADVLGPAYMKHAQSRTAVQGYLDGLPHGARDQPVNRKGQTLLERHDAHRVARWPGPAARRPGPLLQSASIELKRIAFLDKAIRHAARCSAQDILPLCEAMGNVDSRWRDWYRH</sequence>
<dbReference type="EMBL" id="KF944856">
    <property type="protein sequence ID" value="AIE45721.1"/>
    <property type="molecule type" value="Genomic_DNA"/>
</dbReference>
<reference evidence="7" key="1">
    <citation type="journal article" date="2014" name="Phytopathology">
        <title>Comparative analysis of type III secreted effector genes reflects divergence of Acidovorax citrulli strains into three distinct lineages.</title>
        <authorList>
            <person name="Eckshtain-Levi N."/>
            <person name="Munitz T."/>
            <person name="Zivanovic M."/>
            <person name="Traore S.M."/>
            <person name="Sproer C."/>
            <person name="Zhao B."/>
            <person name="Welbaum G."/>
            <person name="Walcott R.R."/>
            <person name="Sikorski J."/>
            <person name="Burdman S."/>
        </authorList>
    </citation>
    <scope>NUCLEOTIDE SEQUENCE</scope>
    <source>
        <strain evidence="7">7a1</strain>
        <strain evidence="16">AAC206-102</strain>
        <strain evidence="14">AAC92-17</strain>
        <strain evidence="17">AAC94-12</strain>
        <strain evidence="15">AAC94-21</strain>
        <strain evidence="9">Tw148</strain>
        <strain evidence="8">Tw16</strain>
        <strain evidence="10">W1</strain>
        <strain evidence="11">W2</strain>
        <strain evidence="12">W4</strain>
        <strain evidence="13">W6</strain>
    </source>
</reference>
<evidence type="ECO:0000313" key="19">
    <source>
        <dbReference type="Proteomes" id="UP001242732"/>
    </source>
</evidence>
<evidence type="ECO:0000313" key="17">
    <source>
        <dbReference type="EMBL" id="AIE45729.1"/>
    </source>
</evidence>
<dbReference type="EMBL" id="KF944857">
    <property type="protein sequence ID" value="AIE45722.1"/>
    <property type="molecule type" value="Genomic_DNA"/>
</dbReference>
<protein>
    <submittedName>
        <fullName evidence="18">YopJ family acetyltransferase</fullName>
    </submittedName>
</protein>
<evidence type="ECO:0000256" key="4">
    <source>
        <dbReference type="ARBA" id="ARBA00048364"/>
    </source>
</evidence>
<proteinExistence type="inferred from homology"/>
<evidence type="ECO:0000313" key="16">
    <source>
        <dbReference type="EMBL" id="AIE45728.1"/>
    </source>
</evidence>
<comment type="similarity">
    <text evidence="3">Belongs to the acetyltransferase YopJ family.</text>
</comment>
<dbReference type="EMBL" id="KF944858">
    <property type="protein sequence ID" value="AIE45723.1"/>
    <property type="molecule type" value="Genomic_DNA"/>
</dbReference>
<accession>A0A068LEY9</accession>
<evidence type="ECO:0000256" key="6">
    <source>
        <dbReference type="SAM" id="MobiDB-lite"/>
    </source>
</evidence>